<dbReference type="SMART" id="SM01244">
    <property type="entry name" value="IRS"/>
    <property type="match status" value="1"/>
</dbReference>
<dbReference type="Pfam" id="PF02174">
    <property type="entry name" value="IRS"/>
    <property type="match status" value="1"/>
</dbReference>
<protein>
    <submittedName>
        <fullName evidence="3">PTB domain (IRS-1 type) domain-containing protein</fullName>
    </submittedName>
</protein>
<proteinExistence type="predicted"/>
<feature type="compositionally biased region" description="Polar residues" evidence="1">
    <location>
        <begin position="338"/>
        <end position="348"/>
    </location>
</feature>
<evidence type="ECO:0000313" key="4">
    <source>
        <dbReference type="Proteomes" id="UP001201812"/>
    </source>
</evidence>
<feature type="compositionally biased region" description="Low complexity" evidence="1">
    <location>
        <begin position="1183"/>
        <end position="1194"/>
    </location>
</feature>
<feature type="region of interest" description="Disordered" evidence="1">
    <location>
        <begin position="1291"/>
        <end position="1355"/>
    </location>
</feature>
<comment type="caution">
    <text evidence="3">The sequence shown here is derived from an EMBL/GenBank/DDBJ whole genome shotgun (WGS) entry which is preliminary data.</text>
</comment>
<reference evidence="3" key="1">
    <citation type="submission" date="2022-01" db="EMBL/GenBank/DDBJ databases">
        <title>Genome Sequence Resource for Two Populations of Ditylenchus destructor, the Migratory Endoparasitic Phytonematode.</title>
        <authorList>
            <person name="Zhang H."/>
            <person name="Lin R."/>
            <person name="Xie B."/>
        </authorList>
    </citation>
    <scope>NUCLEOTIDE SEQUENCE</scope>
    <source>
        <strain evidence="3">BazhouSP</strain>
    </source>
</reference>
<keyword evidence="4" id="KW-1185">Reference proteome</keyword>
<dbReference type="SUPFAM" id="SSF50729">
    <property type="entry name" value="PH domain-like"/>
    <property type="match status" value="1"/>
</dbReference>
<evidence type="ECO:0000256" key="1">
    <source>
        <dbReference type="SAM" id="MobiDB-lite"/>
    </source>
</evidence>
<feature type="compositionally biased region" description="Basic and acidic residues" evidence="1">
    <location>
        <begin position="1457"/>
        <end position="1471"/>
    </location>
</feature>
<dbReference type="Gene3D" id="2.30.29.30">
    <property type="entry name" value="Pleckstrin-homology domain (PH domain)/Phosphotyrosine-binding domain (PTB)"/>
    <property type="match status" value="1"/>
</dbReference>
<feature type="compositionally biased region" description="Low complexity" evidence="1">
    <location>
        <begin position="1070"/>
        <end position="1090"/>
    </location>
</feature>
<feature type="domain" description="IRS-type PTB" evidence="2">
    <location>
        <begin position="212"/>
        <end position="267"/>
    </location>
</feature>
<feature type="region of interest" description="Disordered" evidence="1">
    <location>
        <begin position="471"/>
        <end position="504"/>
    </location>
</feature>
<accession>A0AAD4NFP4</accession>
<name>A0AAD4NFP4_9BILA</name>
<sequence>MATAFPIVSEGTPPKSLFDFPEGEPICSMANYAIYPLNERKGKSKSGFLVAKPTLLEIHKSQKDFKAGKQAKYLIGLAGVFNVCIQVDPIQIKGDCITVMEPAETYFIKPFDSDFPLDAWLDWILEKARECRSNNLVRPVFKEEYFEASWDVEVIRKPKLRKEYNKSEQVEDLGSKRPSMIGRRRLCICPTSFLLFAMEAKPTNNVDVPFDKQSFVDLSLNVISNYGCQEKYFFIRIGRCSEIGSGELWMACESGASAKAMHERINAINLRESDRRREQGIKIAIPTISSRVLKSRAHRERSQTANQQLQKSDSHLRLRAMGHSQSANEEKDPKLRSKNASTNSMNSLLTPVSSNISLVALASGKQNCQDQLSQKSSSGVSGSAVNVSRMESELCSIPEKVREEMNVHAPPTKKNSIVGLLNFRSRAKLSTASSIASPAAGGPGDCPQSPCSVAGFSSHHSDGVVAPNRLSASARYPSRGGNGSHSKLDRSHMPPASVETTVDGPGASAVVTPYNCAEDYMSYDPRAENHLSNFVQVHADESSRKSSATFSGIIMHNNLPMRQFSMGTNSIAPSDSHQRMSSVSTSAAVAAMPIEVPKDYLEMDENTLSTLYRPEMVFPLQEVRSYISNSTESCWSPHSSEGLSNVPRAYSLGSKPTAAAKMIAQRQRELAESAQAGNTGISGAGYAKAASSSSVAPAGVHQLVACSFSPPRVRPTTTPIEQSMTDIHRLSLAPGSAGQPVQGHCAPNVSTVHSKSTICDPLTSCTTTAAIVTWRGGVHQAGARDLDDNAGDSSSDMITADIRMRAHSVGSKSWIKHPPGSLRKMSGKRNANVVNDLIGSDTSEARERADSTGSRASSIFSTGANFDGGGGHVRRNTNRSVMSSQLGDTHHQLQDHVEIDFDRDGSCASIESPANRSRNSSLGVQMPSSVRSALDLALSSQHHHITHRISSPLFEKPSDSFLQGKGQKVGEHEACVVRKRSVPEMSIVTEANNMSTDPAQGQGNTAYHQQRRRSTFDCTTAASASGMANAGRFRPKANTNHHLPPADRSKLAPVAAVNGKTINKEGRFGSTSLSTSSGISSRSSEPSISTLASGCSPSNTAIGLSSAVGSNLTLVQQPQAATNNFAVTSANQAECGDEEEDEYVVMDIGEDPSQKSQSAVKGKSQPPGSRVISTIMESAYSSSTSLASSPSGESVDQEAGLPGPAISSNLTQMHSYNTKSHNKKISLPNNNGMREVELLHRSAEMASTASPMYNPTQSSAPNQSKKGSMVTISEMQPQSSQLTCTYGFEQPSSSPHGYNCDDDGDDYGIIVPSALPRVSDGPLQDSSSTSSNSFKLNNHSKQRNSDARDAYTDEDDDYSQMIMIRKTQLEPNPSSSHSAPIENKTERIVSHTLYSPDVTPRRKQSSTASCRSMRLHQQPTEPGSVIQRKLTYGGISPSSAFYVDPSGIWLSGGKASKSSDEDLRPQKETQHCDYTVVEPNYCDKIDDTS</sequence>
<dbReference type="InterPro" id="IPR002404">
    <property type="entry name" value="IRS_PTB"/>
</dbReference>
<dbReference type="EMBL" id="JAKKPZ010000003">
    <property type="protein sequence ID" value="KAI1723494.1"/>
    <property type="molecule type" value="Genomic_DNA"/>
</dbReference>
<feature type="region of interest" description="Disordered" evidence="1">
    <location>
        <begin position="840"/>
        <end position="872"/>
    </location>
</feature>
<evidence type="ECO:0000259" key="2">
    <source>
        <dbReference type="Pfam" id="PF02174"/>
    </source>
</evidence>
<feature type="region of interest" description="Disordered" evidence="1">
    <location>
        <begin position="1063"/>
        <end position="1094"/>
    </location>
</feature>
<feature type="region of interest" description="Disordered" evidence="1">
    <location>
        <begin position="1247"/>
        <end position="1271"/>
    </location>
</feature>
<feature type="compositionally biased region" description="Polar residues" evidence="1">
    <location>
        <begin position="851"/>
        <end position="864"/>
    </location>
</feature>
<dbReference type="Proteomes" id="UP001201812">
    <property type="component" value="Unassembled WGS sequence"/>
</dbReference>
<feature type="region of interest" description="Disordered" evidence="1">
    <location>
        <begin position="1452"/>
        <end position="1472"/>
    </location>
</feature>
<dbReference type="InterPro" id="IPR011993">
    <property type="entry name" value="PH-like_dom_sf"/>
</dbReference>
<organism evidence="3 4">
    <name type="scientific">Ditylenchus destructor</name>
    <dbReference type="NCBI Taxonomy" id="166010"/>
    <lineage>
        <taxon>Eukaryota</taxon>
        <taxon>Metazoa</taxon>
        <taxon>Ecdysozoa</taxon>
        <taxon>Nematoda</taxon>
        <taxon>Chromadorea</taxon>
        <taxon>Rhabditida</taxon>
        <taxon>Tylenchina</taxon>
        <taxon>Tylenchomorpha</taxon>
        <taxon>Sphaerularioidea</taxon>
        <taxon>Anguinidae</taxon>
        <taxon>Anguininae</taxon>
        <taxon>Ditylenchus</taxon>
    </lineage>
</organism>
<feature type="compositionally biased region" description="Polar residues" evidence="1">
    <location>
        <begin position="1369"/>
        <end position="1378"/>
    </location>
</feature>
<feature type="region of interest" description="Disordered" evidence="1">
    <location>
        <begin position="1150"/>
        <end position="1169"/>
    </location>
</feature>
<feature type="region of interest" description="Disordered" evidence="1">
    <location>
        <begin position="294"/>
        <end position="348"/>
    </location>
</feature>
<feature type="region of interest" description="Disordered" evidence="1">
    <location>
        <begin position="1183"/>
        <end position="1210"/>
    </location>
</feature>
<feature type="compositionally biased region" description="Polar residues" evidence="1">
    <location>
        <begin position="1405"/>
        <end position="1421"/>
    </location>
</feature>
<feature type="region of interest" description="Disordered" evidence="1">
    <location>
        <begin position="1367"/>
        <end position="1421"/>
    </location>
</feature>
<gene>
    <name evidence="3" type="ORF">DdX_03655</name>
</gene>
<evidence type="ECO:0000313" key="3">
    <source>
        <dbReference type="EMBL" id="KAI1723494.1"/>
    </source>
</evidence>